<dbReference type="GO" id="GO:1990904">
    <property type="term" value="C:ribonucleoprotein complex"/>
    <property type="evidence" value="ECO:0007669"/>
    <property type="project" value="UniProtKB-KW"/>
</dbReference>
<sequence>MITLHIPSSVQIHFFQQQGKHFLQIAGPEGLIKWNISKFKQLLLRTKSSTIEICSFFDVRSAQNEAKAFSSKLQGLIEGVQRPYNVSLQLRGLGYRWTLEDHTLVLQIHASHPVYFKLPLEIQCQILNPTELTLWCVDPNQLGQMAQKICALHPKDPYKGKGIWRLGEETTLKEKKRKS</sequence>
<dbReference type="InterPro" id="IPR036789">
    <property type="entry name" value="Ribosomal_uL6-like_a/b-dom_sf"/>
</dbReference>
<dbReference type="GO" id="GO:0002181">
    <property type="term" value="P:cytoplasmic translation"/>
    <property type="evidence" value="ECO:0007669"/>
    <property type="project" value="TreeGrafter"/>
</dbReference>
<evidence type="ECO:0000256" key="3">
    <source>
        <dbReference type="ARBA" id="ARBA00023274"/>
    </source>
</evidence>
<accession>A0A4D6C6M9</accession>
<dbReference type="SUPFAM" id="SSF56053">
    <property type="entry name" value="Ribosomal protein L6"/>
    <property type="match status" value="1"/>
</dbReference>
<name>A0A4D6C6M9_9CHLO</name>
<dbReference type="GO" id="GO:0003735">
    <property type="term" value="F:structural constituent of ribosome"/>
    <property type="evidence" value="ECO:0007669"/>
    <property type="project" value="InterPro"/>
</dbReference>
<evidence type="ECO:0000256" key="1">
    <source>
        <dbReference type="ARBA" id="ARBA00009356"/>
    </source>
</evidence>
<dbReference type="PIRSF" id="PIRSF002162">
    <property type="entry name" value="Ribosomal_L6"/>
    <property type="match status" value="1"/>
</dbReference>
<dbReference type="Gene3D" id="3.90.930.12">
    <property type="entry name" value="Ribosomal protein L6, alpha-beta domain"/>
    <property type="match status" value="1"/>
</dbReference>
<evidence type="ECO:0000256" key="2">
    <source>
        <dbReference type="ARBA" id="ARBA00022980"/>
    </source>
</evidence>
<protein>
    <submittedName>
        <fullName evidence="4">Ribosomal protein L6</fullName>
    </submittedName>
</protein>
<dbReference type="AlphaFoldDB" id="A0A4D6C6M9"/>
<dbReference type="RefSeq" id="YP_009647148.1">
    <property type="nucleotide sequence ID" value="NC_042602.1"/>
</dbReference>
<dbReference type="InterPro" id="IPR000702">
    <property type="entry name" value="Ribosomal_uL6-like"/>
</dbReference>
<dbReference type="PANTHER" id="PTHR11655">
    <property type="entry name" value="60S/50S RIBOSOMAL PROTEIN L6/L9"/>
    <property type="match status" value="1"/>
</dbReference>
<comment type="similarity">
    <text evidence="1">Belongs to the universal ribosomal protein uL6 family.</text>
</comment>
<keyword evidence="4" id="KW-0496">Mitochondrion</keyword>
<evidence type="ECO:0000313" key="4">
    <source>
        <dbReference type="EMBL" id="QBX98818.1"/>
    </source>
</evidence>
<dbReference type="GO" id="GO:0005840">
    <property type="term" value="C:ribosome"/>
    <property type="evidence" value="ECO:0007669"/>
    <property type="project" value="UniProtKB-KW"/>
</dbReference>
<dbReference type="PRINTS" id="PR00059">
    <property type="entry name" value="RIBOSOMALL6"/>
</dbReference>
<dbReference type="GeneID" id="40513576"/>
<organism evidence="4">
    <name type="scientific">Chloropicon maureeniae</name>
    <dbReference type="NCBI Taxonomy" id="1461542"/>
    <lineage>
        <taxon>Eukaryota</taxon>
        <taxon>Viridiplantae</taxon>
        <taxon>Chlorophyta</taxon>
        <taxon>Chloropicophyceae</taxon>
        <taxon>Chloropicales</taxon>
        <taxon>Chloropicaceae</taxon>
        <taxon>Chloropicon</taxon>
    </lineage>
</organism>
<dbReference type="GO" id="GO:0019843">
    <property type="term" value="F:rRNA binding"/>
    <property type="evidence" value="ECO:0007669"/>
    <property type="project" value="InterPro"/>
</dbReference>
<proteinExistence type="inferred from homology"/>
<geneLocation type="mitochondrion" evidence="4"/>
<dbReference type="InterPro" id="IPR019906">
    <property type="entry name" value="Ribosomal_uL6_bac-type"/>
</dbReference>
<dbReference type="PANTHER" id="PTHR11655:SF14">
    <property type="entry name" value="LARGE RIBOSOMAL SUBUNIT PROTEIN UL6M"/>
    <property type="match status" value="1"/>
</dbReference>
<keyword evidence="2 4" id="KW-0689">Ribosomal protein</keyword>
<dbReference type="EMBL" id="MK086008">
    <property type="protein sequence ID" value="QBX98818.1"/>
    <property type="molecule type" value="Genomic_DNA"/>
</dbReference>
<reference evidence="4" key="1">
    <citation type="journal article" date="2019" name="Genome Biol. Evol.">
        <title>Tracing the Evolution of the Plastome and Mitogenome in the Chloropicophyceae Uncovered Convergent tRNA Gene Losses and a Variant Plastid Genetic Code.</title>
        <authorList>
            <person name="Turmel M."/>
            <person name="Dos Santos A.L."/>
            <person name="Otis C."/>
            <person name="Sergerie R."/>
            <person name="Lemieux C."/>
        </authorList>
    </citation>
    <scope>NUCLEOTIDE SEQUENCE</scope>
</reference>
<gene>
    <name evidence="4" type="primary">rpl6</name>
</gene>
<keyword evidence="3" id="KW-0687">Ribonucleoprotein</keyword>